<feature type="transmembrane region" description="Helical" evidence="1">
    <location>
        <begin position="40"/>
        <end position="63"/>
    </location>
</feature>
<dbReference type="EMBL" id="MFHD01000019">
    <property type="protein sequence ID" value="OGF62318.1"/>
    <property type="molecule type" value="Genomic_DNA"/>
</dbReference>
<evidence type="ECO:0000313" key="2">
    <source>
        <dbReference type="EMBL" id="OGF62318.1"/>
    </source>
</evidence>
<gene>
    <name evidence="2" type="ORF">A2834_04640</name>
</gene>
<accession>A0A1F5VGD7</accession>
<reference evidence="2 3" key="1">
    <citation type="journal article" date="2016" name="Nat. Commun.">
        <title>Thousands of microbial genomes shed light on interconnected biogeochemical processes in an aquifer system.</title>
        <authorList>
            <person name="Anantharaman K."/>
            <person name="Brown C.T."/>
            <person name="Hug L.A."/>
            <person name="Sharon I."/>
            <person name="Castelle C.J."/>
            <person name="Probst A.J."/>
            <person name="Thomas B.C."/>
            <person name="Singh A."/>
            <person name="Wilkins M.J."/>
            <person name="Karaoz U."/>
            <person name="Brodie E.L."/>
            <person name="Williams K.H."/>
            <person name="Hubbard S.S."/>
            <person name="Banfield J.F."/>
        </authorList>
    </citation>
    <scope>NUCLEOTIDE SEQUENCE [LARGE SCALE GENOMIC DNA]</scope>
</reference>
<dbReference type="AlphaFoldDB" id="A0A1F5VGD7"/>
<keyword evidence="1" id="KW-1133">Transmembrane helix</keyword>
<dbReference type="Proteomes" id="UP000179251">
    <property type="component" value="Unassembled WGS sequence"/>
</dbReference>
<evidence type="ECO:0000256" key="1">
    <source>
        <dbReference type="SAM" id="Phobius"/>
    </source>
</evidence>
<name>A0A1F5VGD7_9BACT</name>
<sequence length="66" mass="7682">MSFILALVLYILFLAVYWFSVLSILWHVKEYATPHDSSKWIIWTFLGAIIFLNITSLALFFSLPLS</sequence>
<dbReference type="STRING" id="1798325.A2834_04640"/>
<organism evidence="2 3">
    <name type="scientific">Candidatus Giovannonibacteria bacterium RIFCSPHIGHO2_01_FULL_45_23</name>
    <dbReference type="NCBI Taxonomy" id="1798325"/>
    <lineage>
        <taxon>Bacteria</taxon>
        <taxon>Candidatus Giovannoniibacteriota</taxon>
    </lineage>
</organism>
<keyword evidence="1" id="KW-0472">Membrane</keyword>
<keyword evidence="1" id="KW-0812">Transmembrane</keyword>
<proteinExistence type="predicted"/>
<protein>
    <submittedName>
        <fullName evidence="2">Uncharacterized protein</fullName>
    </submittedName>
</protein>
<evidence type="ECO:0000313" key="3">
    <source>
        <dbReference type="Proteomes" id="UP000179251"/>
    </source>
</evidence>
<feature type="transmembrane region" description="Helical" evidence="1">
    <location>
        <begin position="7"/>
        <end position="28"/>
    </location>
</feature>
<comment type="caution">
    <text evidence="2">The sequence shown here is derived from an EMBL/GenBank/DDBJ whole genome shotgun (WGS) entry which is preliminary data.</text>
</comment>